<dbReference type="RefSeq" id="WP_339095455.1">
    <property type="nucleotide sequence ID" value="NZ_CP149782.1"/>
</dbReference>
<dbReference type="EMBL" id="CP149782">
    <property type="protein sequence ID" value="WYF44233.1"/>
    <property type="molecule type" value="Genomic_DNA"/>
</dbReference>
<dbReference type="AlphaFoldDB" id="A0AAU6Q0R8"/>
<dbReference type="InterPro" id="IPR003111">
    <property type="entry name" value="Lon_prtase_N"/>
</dbReference>
<dbReference type="Gene3D" id="2.30.130.40">
    <property type="entry name" value="LON domain-like"/>
    <property type="match status" value="1"/>
</dbReference>
<protein>
    <submittedName>
        <fullName evidence="2">LON peptidase substrate-binding domain-containing protein</fullName>
    </submittedName>
</protein>
<dbReference type="Pfam" id="PF02190">
    <property type="entry name" value="LON_substr_bdg"/>
    <property type="match status" value="1"/>
</dbReference>
<dbReference type="InterPro" id="IPR046336">
    <property type="entry name" value="Lon_prtase_N_sf"/>
</dbReference>
<accession>A0AAU6Q0R8</accession>
<organism evidence="2">
    <name type="scientific">Deinococcus sp. VB142</name>
    <dbReference type="NCBI Taxonomy" id="3112952"/>
    <lineage>
        <taxon>Bacteria</taxon>
        <taxon>Thermotogati</taxon>
        <taxon>Deinococcota</taxon>
        <taxon>Deinococci</taxon>
        <taxon>Deinococcales</taxon>
        <taxon>Deinococcaceae</taxon>
        <taxon>Deinococcus</taxon>
    </lineage>
</organism>
<dbReference type="SMART" id="SM00464">
    <property type="entry name" value="LON"/>
    <property type="match status" value="1"/>
</dbReference>
<proteinExistence type="predicted"/>
<reference evidence="2" key="1">
    <citation type="submission" date="2024-03" db="EMBL/GenBank/DDBJ databases">
        <title>Deinococcus weizhi sp. nov., isolated from human skin.</title>
        <authorList>
            <person name="Wei Z."/>
            <person name="Tian F."/>
            <person name="Yang C."/>
            <person name="Xin L.T."/>
            <person name="Wen Z.J."/>
            <person name="Lan K.C."/>
            <person name="Yu L."/>
            <person name="Zhe W."/>
            <person name="Dan F.D."/>
            <person name="Jun W."/>
            <person name="Rui Z."/>
            <person name="Yong X.J."/>
            <person name="Ting Y."/>
            <person name="Wei X."/>
            <person name="Xu Z.G."/>
            <person name="Xin Z."/>
            <person name="Dong F.G."/>
            <person name="Ni X.M."/>
            <person name="Zheng M.G."/>
            <person name="Chun Y."/>
            <person name="Qian W.X."/>
        </authorList>
    </citation>
    <scope>NUCLEOTIDE SEQUENCE</scope>
    <source>
        <strain evidence="2">VB142</strain>
    </source>
</reference>
<name>A0AAU6Q0R8_9DEIO</name>
<feature type="domain" description="Lon N-terminal" evidence="1">
    <location>
        <begin position="6"/>
        <end position="204"/>
    </location>
</feature>
<sequence length="209" mass="23112">MPNSADPCPLFPLPTVLFPGQVLPIYVFEERYRALLRRVQETGQPFGILCIERSSRESALPLHERASRVGSFAHLLQAETHEDGTSSVVVAGGERFRVQEFDLSQPYLSGILETWPLAQPEKDLDLTELRARQLLAGLQRTWPARAAFLEQDAPQEPLLLASYAAGLLLAQGYEANRADCNDALGEPTLARRLERLLGALPCGSTHLLN</sequence>
<dbReference type="PANTHER" id="PTHR46732">
    <property type="entry name" value="ATP-DEPENDENT PROTEASE LA (LON) DOMAIN PROTEIN"/>
    <property type="match status" value="1"/>
</dbReference>
<dbReference type="PANTHER" id="PTHR46732:SF8">
    <property type="entry name" value="ATP-DEPENDENT PROTEASE LA (LON) DOMAIN PROTEIN"/>
    <property type="match status" value="1"/>
</dbReference>
<gene>
    <name evidence="2" type="ORF">WDJ50_12625</name>
</gene>
<evidence type="ECO:0000313" key="2">
    <source>
        <dbReference type="EMBL" id="WYF44233.1"/>
    </source>
</evidence>
<evidence type="ECO:0000259" key="1">
    <source>
        <dbReference type="PROSITE" id="PS51787"/>
    </source>
</evidence>
<dbReference type="SUPFAM" id="SSF88697">
    <property type="entry name" value="PUA domain-like"/>
    <property type="match status" value="1"/>
</dbReference>
<dbReference type="PROSITE" id="PS51787">
    <property type="entry name" value="LON_N"/>
    <property type="match status" value="1"/>
</dbReference>
<dbReference type="InterPro" id="IPR015947">
    <property type="entry name" value="PUA-like_sf"/>
</dbReference>